<dbReference type="EMBL" id="JAVREO010000001">
    <property type="protein sequence ID" value="MDT0265045.1"/>
    <property type="molecule type" value="Genomic_DNA"/>
</dbReference>
<dbReference type="InterPro" id="IPR012336">
    <property type="entry name" value="Thioredoxin-like_fold"/>
</dbReference>
<keyword evidence="2" id="KW-0732">Signal</keyword>
<keyword evidence="10" id="KW-1185">Reference proteome</keyword>
<feature type="transmembrane region" description="Helical" evidence="7">
    <location>
        <begin position="32"/>
        <end position="54"/>
    </location>
</feature>
<proteinExistence type="inferred from homology"/>
<keyword evidence="7" id="KW-0812">Transmembrane</keyword>
<accession>A0ABU2JJ77</accession>
<dbReference type="Proteomes" id="UP001183410">
    <property type="component" value="Unassembled WGS sequence"/>
</dbReference>
<keyword evidence="4" id="KW-1015">Disulfide bond</keyword>
<gene>
    <name evidence="9" type="ORF">RM844_01945</name>
</gene>
<dbReference type="Gene3D" id="3.40.30.10">
    <property type="entry name" value="Glutaredoxin"/>
    <property type="match status" value="1"/>
</dbReference>
<dbReference type="PANTHER" id="PTHR13887:SF14">
    <property type="entry name" value="DISULFIDE BOND FORMATION PROTEIN D"/>
    <property type="match status" value="1"/>
</dbReference>
<comment type="caution">
    <text evidence="9">The sequence shown here is derived from an EMBL/GenBank/DDBJ whole genome shotgun (WGS) entry which is preliminary data.</text>
</comment>
<evidence type="ECO:0000313" key="10">
    <source>
        <dbReference type="Proteomes" id="UP001183410"/>
    </source>
</evidence>
<dbReference type="CDD" id="cd02972">
    <property type="entry name" value="DsbA_family"/>
    <property type="match status" value="1"/>
</dbReference>
<dbReference type="SUPFAM" id="SSF52833">
    <property type="entry name" value="Thioredoxin-like"/>
    <property type="match status" value="1"/>
</dbReference>
<evidence type="ECO:0000256" key="7">
    <source>
        <dbReference type="SAM" id="Phobius"/>
    </source>
</evidence>
<dbReference type="RefSeq" id="WP_311663906.1">
    <property type="nucleotide sequence ID" value="NZ_JAVREO010000001.1"/>
</dbReference>
<evidence type="ECO:0000259" key="8">
    <source>
        <dbReference type="Pfam" id="PF13462"/>
    </source>
</evidence>
<evidence type="ECO:0000256" key="3">
    <source>
        <dbReference type="ARBA" id="ARBA00023002"/>
    </source>
</evidence>
<comment type="similarity">
    <text evidence="1">Belongs to the thioredoxin family. DsbA subfamily.</text>
</comment>
<sequence length="246" mass="26482">MSARNREGQRSARERLREERERRRAGERRLRLAKVLGIGVVVLGVAAGAGFLAAGSGNDDDNSGPAAEPIAVGDPAAPAVLTVYEDFRCPACAQFENTFRGTVNELVDAGQLRVDYHLVTIIDGNMRGTGSRYAANAAACARDQGVFPEYHDLLFENQPAETDDAFGDKSWLIELGRQVDGLDGAAFQTCVEDGTHDDWVSRANGDFLNGDHAATPTVLLNGDQLGQADTPFTTDYLRERVAELAG</sequence>
<organism evidence="9 10">
    <name type="scientific">Streptomyces chisholmiae</name>
    <dbReference type="NCBI Taxonomy" id="3075540"/>
    <lineage>
        <taxon>Bacteria</taxon>
        <taxon>Bacillati</taxon>
        <taxon>Actinomycetota</taxon>
        <taxon>Actinomycetes</taxon>
        <taxon>Kitasatosporales</taxon>
        <taxon>Streptomycetaceae</taxon>
        <taxon>Streptomyces</taxon>
    </lineage>
</organism>
<name>A0ABU2JJ77_9ACTN</name>
<evidence type="ECO:0000256" key="5">
    <source>
        <dbReference type="ARBA" id="ARBA00023284"/>
    </source>
</evidence>
<keyword evidence="7" id="KW-0472">Membrane</keyword>
<feature type="domain" description="Thioredoxin-like fold" evidence="8">
    <location>
        <begin position="69"/>
        <end position="230"/>
    </location>
</feature>
<feature type="region of interest" description="Disordered" evidence="6">
    <location>
        <begin position="1"/>
        <end position="23"/>
    </location>
</feature>
<dbReference type="Pfam" id="PF13462">
    <property type="entry name" value="Thioredoxin_4"/>
    <property type="match status" value="1"/>
</dbReference>
<evidence type="ECO:0000256" key="2">
    <source>
        <dbReference type="ARBA" id="ARBA00022729"/>
    </source>
</evidence>
<evidence type="ECO:0000256" key="6">
    <source>
        <dbReference type="SAM" id="MobiDB-lite"/>
    </source>
</evidence>
<evidence type="ECO:0000256" key="4">
    <source>
        <dbReference type="ARBA" id="ARBA00023157"/>
    </source>
</evidence>
<keyword evidence="5" id="KW-0676">Redox-active center</keyword>
<reference evidence="10" key="1">
    <citation type="submission" date="2023-07" db="EMBL/GenBank/DDBJ databases">
        <title>30 novel species of actinomycetes from the DSMZ collection.</title>
        <authorList>
            <person name="Nouioui I."/>
        </authorList>
    </citation>
    <scope>NUCLEOTIDE SEQUENCE [LARGE SCALE GENOMIC DNA]</scope>
    <source>
        <strain evidence="10">DSM 44915</strain>
    </source>
</reference>
<keyword evidence="3" id="KW-0560">Oxidoreductase</keyword>
<evidence type="ECO:0000313" key="9">
    <source>
        <dbReference type="EMBL" id="MDT0265045.1"/>
    </source>
</evidence>
<dbReference type="PANTHER" id="PTHR13887">
    <property type="entry name" value="GLUTATHIONE S-TRANSFERASE KAPPA"/>
    <property type="match status" value="1"/>
</dbReference>
<dbReference type="InterPro" id="IPR036249">
    <property type="entry name" value="Thioredoxin-like_sf"/>
</dbReference>
<evidence type="ECO:0000256" key="1">
    <source>
        <dbReference type="ARBA" id="ARBA00005791"/>
    </source>
</evidence>
<protein>
    <submittedName>
        <fullName evidence="9">Thioredoxin domain-containing protein</fullName>
    </submittedName>
</protein>
<keyword evidence="7" id="KW-1133">Transmembrane helix</keyword>